<dbReference type="EMBL" id="CP103423">
    <property type="protein sequence ID" value="UWD34452.1"/>
    <property type="molecule type" value="Genomic_DNA"/>
</dbReference>
<dbReference type="Proteomes" id="UP001058364">
    <property type="component" value="Chromosome"/>
</dbReference>
<keyword evidence="1" id="KW-0732">Signal</keyword>
<evidence type="ECO:0008006" key="4">
    <source>
        <dbReference type="Google" id="ProtNLM"/>
    </source>
</evidence>
<reference evidence="2" key="1">
    <citation type="submission" date="2022-08" db="EMBL/GenBank/DDBJ databases">
        <title>Complete genome sequence of Mycoplasma molare type strain H 542.</title>
        <authorList>
            <person name="Spergser J."/>
        </authorList>
    </citation>
    <scope>NUCLEOTIDE SEQUENCE</scope>
    <source>
        <strain evidence="2">H 542</strain>
    </source>
</reference>
<dbReference type="RefSeq" id="WP_027123204.1">
    <property type="nucleotide sequence ID" value="NZ_CP103423.1"/>
</dbReference>
<gene>
    <name evidence="2" type="ORF">NX772_01315</name>
</gene>
<name>A0ABY5TUX3_9BACT</name>
<organism evidence="2 3">
    <name type="scientific">Mesomycoplasma molare</name>
    <dbReference type="NCBI Taxonomy" id="171288"/>
    <lineage>
        <taxon>Bacteria</taxon>
        <taxon>Bacillati</taxon>
        <taxon>Mycoplasmatota</taxon>
        <taxon>Mycoplasmoidales</taxon>
        <taxon>Metamycoplasmataceae</taxon>
        <taxon>Mesomycoplasma</taxon>
    </lineage>
</organism>
<sequence>MKKIKKTLFIVASSLTMFSIVSCGTSLPSQTGENSQLRKTNQFINFQEYGIPKKENIKIRTLLFPAARSENKLDSEGFFNFRLHHSPVNGVTGEWTAFATEVKSLKDNTLVEPIIVKKAITKAESNAEFPLKFTWNLEAEKLEEGKIYTFIFWKNDGTEKIVFQDKHIKESNDTFEAKK</sequence>
<feature type="chain" id="PRO_5045661488" description="Lipoprotein" evidence="1">
    <location>
        <begin position="24"/>
        <end position="179"/>
    </location>
</feature>
<protein>
    <recommendedName>
        <fullName evidence="4">Lipoprotein</fullName>
    </recommendedName>
</protein>
<dbReference type="PROSITE" id="PS51257">
    <property type="entry name" value="PROKAR_LIPOPROTEIN"/>
    <property type="match status" value="1"/>
</dbReference>
<accession>A0ABY5TUX3</accession>
<keyword evidence="3" id="KW-1185">Reference proteome</keyword>
<feature type="signal peptide" evidence="1">
    <location>
        <begin position="1"/>
        <end position="23"/>
    </location>
</feature>
<evidence type="ECO:0000313" key="2">
    <source>
        <dbReference type="EMBL" id="UWD34452.1"/>
    </source>
</evidence>
<evidence type="ECO:0000313" key="3">
    <source>
        <dbReference type="Proteomes" id="UP001058364"/>
    </source>
</evidence>
<proteinExistence type="predicted"/>
<evidence type="ECO:0000256" key="1">
    <source>
        <dbReference type="SAM" id="SignalP"/>
    </source>
</evidence>